<dbReference type="InterPro" id="IPR019133">
    <property type="entry name" value="MIC60"/>
</dbReference>
<dbReference type="PANTHER" id="PTHR15415:SF7">
    <property type="entry name" value="MICOS COMPLEX SUBUNIT MIC60"/>
    <property type="match status" value="1"/>
</dbReference>
<dbReference type="PANTHER" id="PTHR15415">
    <property type="entry name" value="MITOFILIN"/>
    <property type="match status" value="1"/>
</dbReference>
<proteinExistence type="inferred from homology"/>
<keyword evidence="5 10" id="KW-0999">Mitochondrion inner membrane</keyword>
<dbReference type="Proteomes" id="UP001479436">
    <property type="component" value="Unassembled WGS sequence"/>
</dbReference>
<evidence type="ECO:0000256" key="10">
    <source>
        <dbReference type="RuleBase" id="RU363000"/>
    </source>
</evidence>
<feature type="coiled-coil region" evidence="11">
    <location>
        <begin position="251"/>
        <end position="326"/>
    </location>
</feature>
<evidence type="ECO:0000256" key="5">
    <source>
        <dbReference type="ARBA" id="ARBA00022792"/>
    </source>
</evidence>
<dbReference type="Pfam" id="PF09731">
    <property type="entry name" value="Mitofilin"/>
    <property type="match status" value="1"/>
</dbReference>
<accession>A0ABR2WKE4</accession>
<keyword evidence="7 10" id="KW-0496">Mitochondrion</keyword>
<comment type="caution">
    <text evidence="12">The sequence shown here is derived from an EMBL/GenBank/DDBJ whole genome shotgun (WGS) entry which is preliminary data.</text>
</comment>
<comment type="similarity">
    <text evidence="2 10">Belongs to the MICOS complex subunit Mic60 family.</text>
</comment>
<evidence type="ECO:0000256" key="7">
    <source>
        <dbReference type="ARBA" id="ARBA00023128"/>
    </source>
</evidence>
<sequence>MIRGVQVPAKRSLASQATLKAHTRRVQGLRKAYTTEATTPPTVTPVAPKKKGSLLKTVSLLTVLGGAGYVGSSFYSLKDENFRKVFTENVPGAKNFVREIELEKDPLGRLQSEAKKLPEYGSQLYNKLAEYTSDAKQMIDKLRKTEEPQYGFPKDDISIPKISIQSEATAISQPAFIPTSTIVTDTQEDVTIRPPAEALSHAVEDAGETFRKIKSALFDVPKFESEDPTVNKVLSNINDVLKSMNDDTFTKENHIGLVQKAKEAIQELQNHITSLKENEKIALQEEIEKQTKHFTETLEKQKDSAAQQLADLQAHLKERYSKEKNELKKEYFSQLSKSLEKQANDFERRWSRELQIRLDKERGGRLSNIDQIMSRLNGLESICFDNDSYIERSARVNQLLCAVQALHAAINQPHKTPFTDEVSVVSKLGAQFPLISTVARSISEHVKETGIDSLPDLLERFQVVSKEVRRASLIPEDGGFVSHLMSVFLSKLMFKKQGLVEGEDVESILARVEYYLRENDLETATREFNQLKGWPKNIAKDWIASARVHLEVKQALEIIECQAQLASLNMA</sequence>
<keyword evidence="13" id="KW-1185">Reference proteome</keyword>
<evidence type="ECO:0000256" key="8">
    <source>
        <dbReference type="ARBA" id="ARBA00023136"/>
    </source>
</evidence>
<evidence type="ECO:0000256" key="6">
    <source>
        <dbReference type="ARBA" id="ARBA00022989"/>
    </source>
</evidence>
<dbReference type="EMBL" id="JASJQH010001135">
    <property type="protein sequence ID" value="KAK9761998.1"/>
    <property type="molecule type" value="Genomic_DNA"/>
</dbReference>
<keyword evidence="11" id="KW-0175">Coiled coil</keyword>
<evidence type="ECO:0000256" key="4">
    <source>
        <dbReference type="ARBA" id="ARBA00022692"/>
    </source>
</evidence>
<keyword evidence="8" id="KW-0472">Membrane</keyword>
<comment type="subcellular location">
    <subcellularLocation>
        <location evidence="1 10">Mitochondrion inner membrane</location>
        <topology evidence="1 10">Single-pass membrane protein</topology>
    </subcellularLocation>
</comment>
<reference evidence="12 13" key="1">
    <citation type="submission" date="2023-04" db="EMBL/GenBank/DDBJ databases">
        <title>Genome of Basidiobolus ranarum AG-B5.</title>
        <authorList>
            <person name="Stajich J.E."/>
            <person name="Carter-House D."/>
            <person name="Gryganskyi A."/>
        </authorList>
    </citation>
    <scope>NUCLEOTIDE SEQUENCE [LARGE SCALE GENOMIC DNA]</scope>
    <source>
        <strain evidence="12 13">AG-B5</strain>
    </source>
</reference>
<comment type="function">
    <text evidence="9">Component of the MICOS complex, a large protein complex of the mitochondrial inner membrane that plays crucial roles in the maintenance of crista junctions, inner membrane architecture, and formation of contact sites to the outer membrane. Plays a role in keeping cristae membranes connected to the inner boundary membrane. Also promotes protein import via the mitochondrial intermembrane space assembly (MIA) pathway.</text>
</comment>
<name>A0ABR2WKE4_9FUNG</name>
<keyword evidence="6" id="KW-1133">Transmembrane helix</keyword>
<evidence type="ECO:0000256" key="1">
    <source>
        <dbReference type="ARBA" id="ARBA00004434"/>
    </source>
</evidence>
<gene>
    <name evidence="12" type="ORF">K7432_012676</name>
</gene>
<keyword evidence="4 10" id="KW-0812">Transmembrane</keyword>
<evidence type="ECO:0000256" key="11">
    <source>
        <dbReference type="SAM" id="Coils"/>
    </source>
</evidence>
<comment type="subunit">
    <text evidence="10">Component of the mitochondrial contact site and cristae organizing system (MICOS) complex.</text>
</comment>
<evidence type="ECO:0000313" key="12">
    <source>
        <dbReference type="EMBL" id="KAK9761998.1"/>
    </source>
</evidence>
<protein>
    <recommendedName>
        <fullName evidence="3 10">MICOS complex subunit MIC60</fullName>
    </recommendedName>
    <alternativeName>
        <fullName evidence="10">Mitofilin</fullName>
    </alternativeName>
</protein>
<organism evidence="12 13">
    <name type="scientific">Basidiobolus ranarum</name>
    <dbReference type="NCBI Taxonomy" id="34480"/>
    <lineage>
        <taxon>Eukaryota</taxon>
        <taxon>Fungi</taxon>
        <taxon>Fungi incertae sedis</taxon>
        <taxon>Zoopagomycota</taxon>
        <taxon>Entomophthoromycotina</taxon>
        <taxon>Basidiobolomycetes</taxon>
        <taxon>Basidiobolales</taxon>
        <taxon>Basidiobolaceae</taxon>
        <taxon>Basidiobolus</taxon>
    </lineage>
</organism>
<evidence type="ECO:0000256" key="3">
    <source>
        <dbReference type="ARBA" id="ARBA00018116"/>
    </source>
</evidence>
<evidence type="ECO:0000256" key="2">
    <source>
        <dbReference type="ARBA" id="ARBA00010877"/>
    </source>
</evidence>
<evidence type="ECO:0000256" key="9">
    <source>
        <dbReference type="ARBA" id="ARBA00025571"/>
    </source>
</evidence>
<evidence type="ECO:0000313" key="13">
    <source>
        <dbReference type="Proteomes" id="UP001479436"/>
    </source>
</evidence>